<gene>
    <name evidence="6" type="ORF">C8D91_0963</name>
</gene>
<organism evidence="6 7">
    <name type="scientific">Marinicella litoralis</name>
    <dbReference type="NCBI Taxonomy" id="644220"/>
    <lineage>
        <taxon>Bacteria</taxon>
        <taxon>Pseudomonadati</taxon>
        <taxon>Pseudomonadota</taxon>
        <taxon>Gammaproteobacteria</taxon>
        <taxon>Lysobacterales</taxon>
        <taxon>Marinicellaceae</taxon>
        <taxon>Marinicella</taxon>
    </lineage>
</organism>
<dbReference type="GO" id="GO:0005737">
    <property type="term" value="C:cytoplasm"/>
    <property type="evidence" value="ECO:0007669"/>
    <property type="project" value="UniProtKB-SubCell"/>
</dbReference>
<dbReference type="GO" id="GO:0006105">
    <property type="term" value="P:succinate metabolic process"/>
    <property type="evidence" value="ECO:0007669"/>
    <property type="project" value="TreeGrafter"/>
</dbReference>
<evidence type="ECO:0000256" key="4">
    <source>
        <dbReference type="ARBA" id="ARBA00022490"/>
    </source>
</evidence>
<protein>
    <recommendedName>
        <fullName evidence="3">FAD assembly factor SdhE</fullName>
    </recommendedName>
</protein>
<evidence type="ECO:0000256" key="5">
    <source>
        <dbReference type="ARBA" id="ARBA00023186"/>
    </source>
</evidence>
<dbReference type="EMBL" id="SNZB01000002">
    <property type="protein sequence ID" value="TDR22472.1"/>
    <property type="molecule type" value="Genomic_DNA"/>
</dbReference>
<name>A0A4R6XRG2_9GAMM</name>
<dbReference type="Proteomes" id="UP000295724">
    <property type="component" value="Unassembled WGS sequence"/>
</dbReference>
<comment type="caution">
    <text evidence="6">The sequence shown here is derived from an EMBL/GenBank/DDBJ whole genome shotgun (WGS) entry which is preliminary data.</text>
</comment>
<comment type="subcellular location">
    <subcellularLocation>
        <location evidence="1">Cytoplasm</location>
    </subcellularLocation>
</comment>
<dbReference type="PANTHER" id="PTHR39585:SF1">
    <property type="entry name" value="FAD ASSEMBLY FACTOR SDHE"/>
    <property type="match status" value="1"/>
</dbReference>
<keyword evidence="7" id="KW-1185">Reference proteome</keyword>
<dbReference type="InterPro" id="IPR050531">
    <property type="entry name" value="SdhE_FAD_assembly_factor"/>
</dbReference>
<dbReference type="PANTHER" id="PTHR39585">
    <property type="entry name" value="FAD ASSEMBLY FACTOR SDHE"/>
    <property type="match status" value="1"/>
</dbReference>
<dbReference type="OrthoDB" id="9180899at2"/>
<dbReference type="InterPro" id="IPR005631">
    <property type="entry name" value="SDH"/>
</dbReference>
<evidence type="ECO:0000256" key="3">
    <source>
        <dbReference type="ARBA" id="ARBA00019418"/>
    </source>
</evidence>
<sequence length="93" mass="10902">MSDYPAETVPTELTEGYFQWRCRRGMKELDFIMTRYLESAYPLMSDDDKTQFNEFLQLQDMTLWSWLSGKQTPEDAPTARLVADICASSYLKK</sequence>
<evidence type="ECO:0000313" key="6">
    <source>
        <dbReference type="EMBL" id="TDR22472.1"/>
    </source>
</evidence>
<keyword evidence="5" id="KW-0143">Chaperone</keyword>
<comment type="similarity">
    <text evidence="2">Belongs to the SdhE FAD assembly factor family.</text>
</comment>
<dbReference type="Gene3D" id="1.10.150.250">
    <property type="entry name" value="Flavinator of succinate dehydrogenase"/>
    <property type="match status" value="1"/>
</dbReference>
<dbReference type="SUPFAM" id="SSF109910">
    <property type="entry name" value="YgfY-like"/>
    <property type="match status" value="1"/>
</dbReference>
<evidence type="ECO:0000256" key="2">
    <source>
        <dbReference type="ARBA" id="ARBA00008571"/>
    </source>
</evidence>
<evidence type="ECO:0000313" key="7">
    <source>
        <dbReference type="Proteomes" id="UP000295724"/>
    </source>
</evidence>
<reference evidence="6 7" key="1">
    <citation type="submission" date="2019-03" db="EMBL/GenBank/DDBJ databases">
        <title>Genomic Encyclopedia of Type Strains, Phase IV (KMG-IV): sequencing the most valuable type-strain genomes for metagenomic binning, comparative biology and taxonomic classification.</title>
        <authorList>
            <person name="Goeker M."/>
        </authorList>
    </citation>
    <scope>NUCLEOTIDE SEQUENCE [LARGE SCALE GENOMIC DNA]</scope>
    <source>
        <strain evidence="6 7">DSM 25488</strain>
    </source>
</reference>
<dbReference type="Pfam" id="PF03937">
    <property type="entry name" value="Sdh5"/>
    <property type="match status" value="1"/>
</dbReference>
<dbReference type="AlphaFoldDB" id="A0A4R6XRG2"/>
<keyword evidence="4" id="KW-0963">Cytoplasm</keyword>
<dbReference type="InterPro" id="IPR036714">
    <property type="entry name" value="SDH_sf"/>
</dbReference>
<dbReference type="RefSeq" id="WP_099019112.1">
    <property type="nucleotide sequence ID" value="NZ_NIHB01000002.1"/>
</dbReference>
<evidence type="ECO:0000256" key="1">
    <source>
        <dbReference type="ARBA" id="ARBA00004496"/>
    </source>
</evidence>
<proteinExistence type="inferred from homology"/>
<accession>A0A4R6XRG2</accession>